<dbReference type="Proteomes" id="UP001341840">
    <property type="component" value="Unassembled WGS sequence"/>
</dbReference>
<feature type="transmembrane region" description="Helical" evidence="1">
    <location>
        <begin position="128"/>
        <end position="148"/>
    </location>
</feature>
<name>A0ABU6T5G6_9FABA</name>
<proteinExistence type="predicted"/>
<keyword evidence="3" id="KW-1185">Reference proteome</keyword>
<evidence type="ECO:0000313" key="2">
    <source>
        <dbReference type="EMBL" id="MED6143957.1"/>
    </source>
</evidence>
<sequence>MEDMKKEKNNVDAHYPTRFPIPTRSKIGRVRPLSCGSEADEDPLCHLRPHLCERGSIVVLLFLSPPCVTEFRAAVDHHGEEEIAPLGTEADPPSTGRVADSSATISHESRFGMYQFKRLPKSLSRNSFRRLVSGKTVVVMLYNLFYLADLVVMQGGGNMVHVIDPIILPDVDALSIPNTPFPMFQ</sequence>
<accession>A0ABU6T5G6</accession>
<comment type="caution">
    <text evidence="2">The sequence shown here is derived from an EMBL/GenBank/DDBJ whole genome shotgun (WGS) entry which is preliminary data.</text>
</comment>
<evidence type="ECO:0000256" key="1">
    <source>
        <dbReference type="SAM" id="Phobius"/>
    </source>
</evidence>
<protein>
    <recommendedName>
        <fullName evidence="4">FAS1 domain-containing protein</fullName>
    </recommendedName>
</protein>
<organism evidence="2 3">
    <name type="scientific">Stylosanthes scabra</name>
    <dbReference type="NCBI Taxonomy" id="79078"/>
    <lineage>
        <taxon>Eukaryota</taxon>
        <taxon>Viridiplantae</taxon>
        <taxon>Streptophyta</taxon>
        <taxon>Embryophyta</taxon>
        <taxon>Tracheophyta</taxon>
        <taxon>Spermatophyta</taxon>
        <taxon>Magnoliopsida</taxon>
        <taxon>eudicotyledons</taxon>
        <taxon>Gunneridae</taxon>
        <taxon>Pentapetalae</taxon>
        <taxon>rosids</taxon>
        <taxon>fabids</taxon>
        <taxon>Fabales</taxon>
        <taxon>Fabaceae</taxon>
        <taxon>Papilionoideae</taxon>
        <taxon>50 kb inversion clade</taxon>
        <taxon>dalbergioids sensu lato</taxon>
        <taxon>Dalbergieae</taxon>
        <taxon>Pterocarpus clade</taxon>
        <taxon>Stylosanthes</taxon>
    </lineage>
</organism>
<reference evidence="2 3" key="1">
    <citation type="journal article" date="2023" name="Plants (Basel)">
        <title>Bridging the Gap: Combining Genomics and Transcriptomics Approaches to Understand Stylosanthes scabra, an Orphan Legume from the Brazilian Caatinga.</title>
        <authorList>
            <person name="Ferreira-Neto J.R.C."/>
            <person name="da Silva M.D."/>
            <person name="Binneck E."/>
            <person name="de Melo N.F."/>
            <person name="da Silva R.H."/>
            <person name="de Melo A.L.T.M."/>
            <person name="Pandolfi V."/>
            <person name="Bustamante F.O."/>
            <person name="Brasileiro-Vidal A.C."/>
            <person name="Benko-Iseppon A.M."/>
        </authorList>
    </citation>
    <scope>NUCLEOTIDE SEQUENCE [LARGE SCALE GENOMIC DNA]</scope>
    <source>
        <tissue evidence="2">Leaves</tissue>
    </source>
</reference>
<keyword evidence="1" id="KW-0472">Membrane</keyword>
<keyword evidence="1" id="KW-1133">Transmembrane helix</keyword>
<gene>
    <name evidence="2" type="ORF">PIB30_010910</name>
</gene>
<evidence type="ECO:0008006" key="4">
    <source>
        <dbReference type="Google" id="ProtNLM"/>
    </source>
</evidence>
<evidence type="ECO:0000313" key="3">
    <source>
        <dbReference type="Proteomes" id="UP001341840"/>
    </source>
</evidence>
<dbReference type="EMBL" id="JASCZI010090647">
    <property type="protein sequence ID" value="MED6143957.1"/>
    <property type="molecule type" value="Genomic_DNA"/>
</dbReference>
<keyword evidence="1" id="KW-0812">Transmembrane</keyword>